<dbReference type="Pfam" id="PF07969">
    <property type="entry name" value="Amidohydro_3"/>
    <property type="match status" value="1"/>
</dbReference>
<dbReference type="CDD" id="cd01293">
    <property type="entry name" value="Bact_CD"/>
    <property type="match status" value="1"/>
</dbReference>
<dbReference type="GO" id="GO:0016814">
    <property type="term" value="F:hydrolase activity, acting on carbon-nitrogen (but not peptide) bonds, in cyclic amidines"/>
    <property type="evidence" value="ECO:0007669"/>
    <property type="project" value="TreeGrafter"/>
</dbReference>
<protein>
    <submittedName>
        <fullName evidence="4">Cytosine deaminase</fullName>
    </submittedName>
</protein>
<dbReference type="Gene3D" id="2.30.40.10">
    <property type="entry name" value="Urease, subunit C, domain 1"/>
    <property type="match status" value="1"/>
</dbReference>
<organism evidence="4 5">
    <name type="scientific">Burkholderia diffusa</name>
    <dbReference type="NCBI Taxonomy" id="488732"/>
    <lineage>
        <taxon>Bacteria</taxon>
        <taxon>Pseudomonadati</taxon>
        <taxon>Pseudomonadota</taxon>
        <taxon>Betaproteobacteria</taxon>
        <taxon>Burkholderiales</taxon>
        <taxon>Burkholderiaceae</taxon>
        <taxon>Burkholderia</taxon>
        <taxon>Burkholderia cepacia complex</taxon>
    </lineage>
</organism>
<dbReference type="Proteomes" id="UP000494125">
    <property type="component" value="Unassembled WGS sequence"/>
</dbReference>
<dbReference type="PANTHER" id="PTHR32027">
    <property type="entry name" value="CYTOSINE DEAMINASE"/>
    <property type="match status" value="1"/>
</dbReference>
<dbReference type="AlphaFoldDB" id="A0A6P2NJU6"/>
<feature type="domain" description="Amidohydrolase 3" evidence="3">
    <location>
        <begin position="90"/>
        <end position="414"/>
    </location>
</feature>
<dbReference type="FunFam" id="3.20.20.140:FF:000019">
    <property type="entry name" value="Cytosine deaminase"/>
    <property type="match status" value="1"/>
</dbReference>
<accession>A0A6P2NJU6</accession>
<reference evidence="4 5" key="1">
    <citation type="submission" date="2019-09" db="EMBL/GenBank/DDBJ databases">
        <authorList>
            <person name="Depoorter E."/>
        </authorList>
    </citation>
    <scope>NUCLEOTIDE SEQUENCE [LARGE SCALE GENOMIC DNA]</scope>
    <source>
        <strain evidence="4">LMG 24065</strain>
    </source>
</reference>
<dbReference type="InterPro" id="IPR011059">
    <property type="entry name" value="Metal-dep_hydrolase_composite"/>
</dbReference>
<dbReference type="EMBL" id="CABVPN010000023">
    <property type="protein sequence ID" value="VWB94919.1"/>
    <property type="molecule type" value="Genomic_DNA"/>
</dbReference>
<evidence type="ECO:0000259" key="3">
    <source>
        <dbReference type="Pfam" id="PF07969"/>
    </source>
</evidence>
<proteinExistence type="predicted"/>
<name>A0A6P2NJU6_9BURK</name>
<sequence>MRGIATFNWPLAIASDIVTAFPANGRAVPAAVLSAIRAGVAQRPPHTFRVMTDRFFTNAVDAGGQPVNLAVHDGRFVAIGADCTAAPGAETIDLGGRVVLPGFVDGHIHLDKSFVGDRWVPHEPVGSLRERLAVEKRQLAAAPPIVERANALIAQAAAFGTIAMRSHVDVDATTGLSNLQAVMAAREQWRGVVDIELVAFPQAGVVTCPGTAAILDAAVREGADVVGGIDPTTLDGDADGQLDIVFGIAEKRGAKIDIHLHEPGETGIAQLLRIAARTRAAGLGGRVNVSHAYALGQVDHGEVERAAAALAGAGVSILTNAPGDCAFPPVRQLRDAGVHVFAGNDNIRDAWWPYGNGDMLQRAMMVGYRSGFYTDDALAIALDMATHAGARAIGKADYGIAVGCEASFVAVRAPNAAAAVAGVPAERWVFRRGESDTGAPFAPAQRFTR</sequence>
<gene>
    <name evidence="4" type="ORF">BDI24065_04568</name>
</gene>
<dbReference type="SUPFAM" id="SSF51338">
    <property type="entry name" value="Composite domain of metallo-dependent hydrolases"/>
    <property type="match status" value="1"/>
</dbReference>
<dbReference type="GO" id="GO:0019239">
    <property type="term" value="F:deaminase activity"/>
    <property type="evidence" value="ECO:0007669"/>
    <property type="project" value="UniProtKB-ARBA"/>
</dbReference>
<dbReference type="InterPro" id="IPR013108">
    <property type="entry name" value="Amidohydro_3"/>
</dbReference>
<dbReference type="PANTHER" id="PTHR32027:SF9">
    <property type="entry name" value="BLL3847 PROTEIN"/>
    <property type="match status" value="1"/>
</dbReference>
<evidence type="ECO:0000256" key="2">
    <source>
        <dbReference type="ARBA" id="ARBA00022801"/>
    </source>
</evidence>
<dbReference type="Gene3D" id="3.20.20.140">
    <property type="entry name" value="Metal-dependent hydrolases"/>
    <property type="match status" value="1"/>
</dbReference>
<dbReference type="SUPFAM" id="SSF51556">
    <property type="entry name" value="Metallo-dependent hydrolases"/>
    <property type="match status" value="1"/>
</dbReference>
<keyword evidence="1" id="KW-0479">Metal-binding</keyword>
<keyword evidence="5" id="KW-1185">Reference proteome</keyword>
<evidence type="ECO:0000256" key="1">
    <source>
        <dbReference type="ARBA" id="ARBA00022723"/>
    </source>
</evidence>
<dbReference type="GO" id="GO:0046872">
    <property type="term" value="F:metal ion binding"/>
    <property type="evidence" value="ECO:0007669"/>
    <property type="project" value="UniProtKB-KW"/>
</dbReference>
<evidence type="ECO:0000313" key="4">
    <source>
        <dbReference type="EMBL" id="VWB94919.1"/>
    </source>
</evidence>
<keyword evidence="2" id="KW-0378">Hydrolase</keyword>
<evidence type="ECO:0000313" key="5">
    <source>
        <dbReference type="Proteomes" id="UP000494125"/>
    </source>
</evidence>
<dbReference type="NCBIfam" id="NF004636">
    <property type="entry name" value="PRK05985.1"/>
    <property type="match status" value="1"/>
</dbReference>
<dbReference type="InterPro" id="IPR032466">
    <property type="entry name" value="Metal_Hydrolase"/>
</dbReference>
<dbReference type="InterPro" id="IPR052349">
    <property type="entry name" value="Metallo-hydrolase_Enzymes"/>
</dbReference>